<dbReference type="Pfam" id="PF13041">
    <property type="entry name" value="PPR_2"/>
    <property type="match status" value="1"/>
</dbReference>
<proteinExistence type="predicted"/>
<dbReference type="PANTHER" id="PTHR47926">
    <property type="entry name" value="PENTATRICOPEPTIDE REPEAT-CONTAINING PROTEIN"/>
    <property type="match status" value="1"/>
</dbReference>
<dbReference type="GO" id="GO:0009451">
    <property type="term" value="P:RNA modification"/>
    <property type="evidence" value="ECO:0007669"/>
    <property type="project" value="InterPro"/>
</dbReference>
<organism evidence="4 5">
    <name type="scientific">Canna indica</name>
    <name type="common">Indian-shot</name>
    <dbReference type="NCBI Taxonomy" id="4628"/>
    <lineage>
        <taxon>Eukaryota</taxon>
        <taxon>Viridiplantae</taxon>
        <taxon>Streptophyta</taxon>
        <taxon>Embryophyta</taxon>
        <taxon>Tracheophyta</taxon>
        <taxon>Spermatophyta</taxon>
        <taxon>Magnoliopsida</taxon>
        <taxon>Liliopsida</taxon>
        <taxon>Zingiberales</taxon>
        <taxon>Cannaceae</taxon>
        <taxon>Canna</taxon>
    </lineage>
</organism>
<accession>A0AAQ3KXP8</accession>
<dbReference type="PANTHER" id="PTHR47926:SF398">
    <property type="entry name" value="PENTATRICOPEPTIDE REPEAT-CONTAINING PROTEIN"/>
    <property type="match status" value="1"/>
</dbReference>
<gene>
    <name evidence="4" type="ORF">Cni_G25802</name>
</gene>
<dbReference type="PROSITE" id="PS51375">
    <property type="entry name" value="PPR"/>
    <property type="match status" value="4"/>
</dbReference>
<feature type="repeat" description="PPR" evidence="2">
    <location>
        <begin position="377"/>
        <end position="411"/>
    </location>
</feature>
<dbReference type="EMBL" id="CP136897">
    <property type="protein sequence ID" value="WOL17013.1"/>
    <property type="molecule type" value="Genomic_DNA"/>
</dbReference>
<dbReference type="FunFam" id="1.25.40.10:FF:000681">
    <property type="entry name" value="Pentatricopeptide repeat-containing protein"/>
    <property type="match status" value="1"/>
</dbReference>
<feature type="repeat" description="PPR" evidence="2">
    <location>
        <begin position="175"/>
        <end position="209"/>
    </location>
</feature>
<keyword evidence="1" id="KW-0677">Repeat</keyword>
<dbReference type="FunFam" id="1.25.40.10:FF:000196">
    <property type="entry name" value="Pentatricopeptide repeat-containing protein At4g14850"/>
    <property type="match status" value="1"/>
</dbReference>
<evidence type="ECO:0000313" key="5">
    <source>
        <dbReference type="Proteomes" id="UP001327560"/>
    </source>
</evidence>
<protein>
    <recommendedName>
        <fullName evidence="3">DYW domain-containing protein</fullName>
    </recommendedName>
</protein>
<dbReference type="FunFam" id="1.25.40.10:FF:001211">
    <property type="entry name" value="Pentatricopeptide repeat-containing protein"/>
    <property type="match status" value="1"/>
</dbReference>
<dbReference type="FunFam" id="1.25.40.10:FF:000475">
    <property type="entry name" value="Pentatricopeptide repeat-containing protein At5g40410, mitochondrial"/>
    <property type="match status" value="1"/>
</dbReference>
<name>A0AAQ3KXP8_9LILI</name>
<dbReference type="GO" id="GO:0008270">
    <property type="term" value="F:zinc ion binding"/>
    <property type="evidence" value="ECO:0007669"/>
    <property type="project" value="InterPro"/>
</dbReference>
<dbReference type="Pfam" id="PF20431">
    <property type="entry name" value="E_motif"/>
    <property type="match status" value="1"/>
</dbReference>
<dbReference type="NCBIfam" id="TIGR00756">
    <property type="entry name" value="PPR"/>
    <property type="match status" value="1"/>
</dbReference>
<dbReference type="AlphaFoldDB" id="A0AAQ3KXP8"/>
<evidence type="ECO:0000259" key="3">
    <source>
        <dbReference type="Pfam" id="PF14432"/>
    </source>
</evidence>
<dbReference type="Pfam" id="PF01535">
    <property type="entry name" value="PPR"/>
    <property type="match status" value="5"/>
</dbReference>
<feature type="repeat" description="PPR" evidence="2">
    <location>
        <begin position="74"/>
        <end position="108"/>
    </location>
</feature>
<evidence type="ECO:0000256" key="2">
    <source>
        <dbReference type="PROSITE-ProRule" id="PRU00708"/>
    </source>
</evidence>
<dbReference type="Gene3D" id="1.25.40.10">
    <property type="entry name" value="Tetratricopeptide repeat domain"/>
    <property type="match status" value="4"/>
</dbReference>
<evidence type="ECO:0000256" key="1">
    <source>
        <dbReference type="ARBA" id="ARBA00022737"/>
    </source>
</evidence>
<dbReference type="InterPro" id="IPR046848">
    <property type="entry name" value="E_motif"/>
</dbReference>
<sequence>MPSSVDPQSLAAAVELAVATRSVRLGRAAHASSIKHLSPLPLPAFLSNHLINMYSKLDLPSAAATLLSLDPDPSVVTWTSLISGASQNGRPIDALVHFAAMLRSSVRPNDFTFPSAFKAAAAAHQSLAGRQIHASAIKSGLIDDVFVACGALDMYYKTGLSFDARLLFDEMPHRNVVAWNAVMTNAVQDGRPDEAIDAFIKLRLHGEVPNIISLCAFLNACAGASYSFLGTQLHAFALQTGLDLDVSVGNGLIDFYGKCHLVYEARAVFDGMHIKNNVSWCSLVVVYAQNGAEEEAFRVYLDARREGILPTDFIVSSILTTCAGLSGLDLGRSLHAVAIRSCITGNVFVGSTLVDMYGKCGSISDAKKAFDEMPYQNLISWNALIGGYAHLGDAHMALTVFDEMIRCGEVAPNYVTLVNVITACSRGGLTNEGLDLFETMKEKFGIEPRTEHYACVVDLLGRAGMEERAYEFIKTMPVRPSITVWGALLGACRVHGKTELGRIAAQKLFELDPEDSGNHVLLSNMFASAGRWTEATEVRKEMKSVGIKKGPGCSWITWKNVVHVFQAKDTTHEMNDKIQAMLAKLRREMQAAGYIPDTQYALYDLEEEEKETEVLQHSEKLALAFALICIPPSVPIRITKNLRVCGDCHRYIKFISGIVGREIVVRDNNRFHYFRDYQCSCGDYW</sequence>
<dbReference type="Pfam" id="PF14432">
    <property type="entry name" value="DYW_deaminase"/>
    <property type="match status" value="1"/>
</dbReference>
<dbReference type="InterPro" id="IPR032867">
    <property type="entry name" value="DYW_dom"/>
</dbReference>
<dbReference type="Proteomes" id="UP001327560">
    <property type="component" value="Chromosome 8"/>
</dbReference>
<dbReference type="InterPro" id="IPR011990">
    <property type="entry name" value="TPR-like_helical_dom_sf"/>
</dbReference>
<keyword evidence="5" id="KW-1185">Reference proteome</keyword>
<evidence type="ECO:0000313" key="4">
    <source>
        <dbReference type="EMBL" id="WOL17013.1"/>
    </source>
</evidence>
<dbReference type="GO" id="GO:0003723">
    <property type="term" value="F:RNA binding"/>
    <property type="evidence" value="ECO:0007669"/>
    <property type="project" value="InterPro"/>
</dbReference>
<feature type="repeat" description="PPR" evidence="2">
    <location>
        <begin position="276"/>
        <end position="310"/>
    </location>
</feature>
<dbReference type="InterPro" id="IPR046960">
    <property type="entry name" value="PPR_At4g14850-like_plant"/>
</dbReference>
<dbReference type="InterPro" id="IPR002885">
    <property type="entry name" value="PPR_rpt"/>
</dbReference>
<reference evidence="4 5" key="1">
    <citation type="submission" date="2023-10" db="EMBL/GenBank/DDBJ databases">
        <title>Chromosome-scale genome assembly provides insights into flower coloration mechanisms of Canna indica.</title>
        <authorList>
            <person name="Li C."/>
        </authorList>
    </citation>
    <scope>NUCLEOTIDE SEQUENCE [LARGE SCALE GENOMIC DNA]</scope>
    <source>
        <tissue evidence="4">Flower</tissue>
    </source>
</reference>
<feature type="domain" description="DYW" evidence="3">
    <location>
        <begin position="593"/>
        <end position="685"/>
    </location>
</feature>